<evidence type="ECO:0000256" key="2">
    <source>
        <dbReference type="ARBA" id="ARBA00004377"/>
    </source>
</evidence>
<evidence type="ECO:0000256" key="3">
    <source>
        <dbReference type="ARBA" id="ARBA00008741"/>
    </source>
</evidence>
<evidence type="ECO:0000256" key="11">
    <source>
        <dbReference type="ARBA" id="ARBA00023136"/>
    </source>
</evidence>
<dbReference type="EMBL" id="FUWJ01000003">
    <property type="protein sequence ID" value="SKA05023.1"/>
    <property type="molecule type" value="Genomic_DNA"/>
</dbReference>
<dbReference type="RefSeq" id="WP_139373928.1">
    <property type="nucleotide sequence ID" value="NZ_FUWJ01000003.1"/>
</dbReference>
<dbReference type="NCBIfam" id="TIGR03141">
    <property type="entry name" value="cytochro_ccmD"/>
    <property type="match status" value="1"/>
</dbReference>
<evidence type="ECO:0000256" key="8">
    <source>
        <dbReference type="ARBA" id="ARBA00022692"/>
    </source>
</evidence>
<evidence type="ECO:0000313" key="13">
    <source>
        <dbReference type="EMBL" id="SKA05023.1"/>
    </source>
</evidence>
<dbReference type="GO" id="GO:0005886">
    <property type="term" value="C:plasma membrane"/>
    <property type="evidence" value="ECO:0007669"/>
    <property type="project" value="UniProtKB-SubCell"/>
</dbReference>
<accession>A0A1T4QMN2</accession>
<dbReference type="GO" id="GO:1903607">
    <property type="term" value="P:cytochrome c biosynthetic process"/>
    <property type="evidence" value="ECO:0007669"/>
    <property type="project" value="TreeGrafter"/>
</dbReference>
<comment type="function">
    <text evidence="1 12">Required for the export of heme to the periplasm for the biogenesis of c-type cytochromes.</text>
</comment>
<keyword evidence="5 12" id="KW-0813">Transport</keyword>
<keyword evidence="8 12" id="KW-0812">Transmembrane</keyword>
<keyword evidence="9 12" id="KW-0201">Cytochrome c-type biogenesis</keyword>
<keyword evidence="6 12" id="KW-1003">Cell membrane</keyword>
<evidence type="ECO:0000256" key="4">
    <source>
        <dbReference type="ARBA" id="ARBA00016461"/>
    </source>
</evidence>
<organism evidence="13 14">
    <name type="scientific">Enhydrobacter aerosaccus</name>
    <dbReference type="NCBI Taxonomy" id="225324"/>
    <lineage>
        <taxon>Bacteria</taxon>
        <taxon>Pseudomonadati</taxon>
        <taxon>Pseudomonadota</taxon>
        <taxon>Alphaproteobacteria</taxon>
        <taxon>Hyphomicrobiales</taxon>
        <taxon>Enhydrobacter</taxon>
    </lineage>
</organism>
<evidence type="ECO:0000256" key="10">
    <source>
        <dbReference type="ARBA" id="ARBA00022989"/>
    </source>
</evidence>
<evidence type="ECO:0000256" key="9">
    <source>
        <dbReference type="ARBA" id="ARBA00022748"/>
    </source>
</evidence>
<dbReference type="GO" id="GO:0017004">
    <property type="term" value="P:cytochrome complex assembly"/>
    <property type="evidence" value="ECO:0007669"/>
    <property type="project" value="UniProtKB-KW"/>
</dbReference>
<keyword evidence="11 12" id="KW-0472">Membrane</keyword>
<protein>
    <recommendedName>
        <fullName evidence="4 12">Heme exporter protein D</fullName>
    </recommendedName>
</protein>
<dbReference type="PANTHER" id="PTHR37531:SF1">
    <property type="entry name" value="HEME EXPORTER PROTEIN D"/>
    <property type="match status" value="1"/>
</dbReference>
<reference evidence="14" key="1">
    <citation type="submission" date="2017-02" db="EMBL/GenBank/DDBJ databases">
        <authorList>
            <person name="Varghese N."/>
            <person name="Submissions S."/>
        </authorList>
    </citation>
    <scope>NUCLEOTIDE SEQUENCE [LARGE SCALE GENOMIC DNA]</scope>
    <source>
        <strain evidence="14">ATCC 27094</strain>
    </source>
</reference>
<keyword evidence="10 12" id="KW-1133">Transmembrane helix</keyword>
<keyword evidence="7 12" id="KW-0997">Cell inner membrane</keyword>
<feature type="transmembrane region" description="Helical" evidence="12">
    <location>
        <begin position="12"/>
        <end position="35"/>
    </location>
</feature>
<name>A0A1T4QMN2_9HYPH</name>
<evidence type="ECO:0000256" key="5">
    <source>
        <dbReference type="ARBA" id="ARBA00022448"/>
    </source>
</evidence>
<evidence type="ECO:0000256" key="1">
    <source>
        <dbReference type="ARBA" id="ARBA00002442"/>
    </source>
</evidence>
<dbReference type="GO" id="GO:0015886">
    <property type="term" value="P:heme transport"/>
    <property type="evidence" value="ECO:0007669"/>
    <property type="project" value="InterPro"/>
</dbReference>
<evidence type="ECO:0000313" key="14">
    <source>
        <dbReference type="Proteomes" id="UP000190092"/>
    </source>
</evidence>
<gene>
    <name evidence="13" type="ORF">SAMN02745126_03327</name>
</gene>
<evidence type="ECO:0000256" key="7">
    <source>
        <dbReference type="ARBA" id="ARBA00022519"/>
    </source>
</evidence>
<evidence type="ECO:0000256" key="6">
    <source>
        <dbReference type="ARBA" id="ARBA00022475"/>
    </source>
</evidence>
<keyword evidence="14" id="KW-1185">Reference proteome</keyword>
<dbReference type="Proteomes" id="UP000190092">
    <property type="component" value="Unassembled WGS sequence"/>
</dbReference>
<sequence>MILLSTGFFAMGGYGGFIWSAYAAGLIALGGLALISVAQRRRVRRALAARGLDRRR</sequence>
<dbReference type="PANTHER" id="PTHR37531">
    <property type="entry name" value="HEME EXPORTER PROTEIN D"/>
    <property type="match status" value="1"/>
</dbReference>
<dbReference type="InterPro" id="IPR007078">
    <property type="entry name" value="Haem_export_protD_CcmD"/>
</dbReference>
<comment type="subcellular location">
    <subcellularLocation>
        <location evidence="2 12">Cell inner membrane</location>
        <topology evidence="2 12">Single-pass membrane protein</topology>
    </subcellularLocation>
</comment>
<comment type="similarity">
    <text evidence="3 12">Belongs to the CcmD/CycX/HelD family.</text>
</comment>
<dbReference type="STRING" id="225324.SAMN02745126_03327"/>
<dbReference type="Pfam" id="PF04995">
    <property type="entry name" value="CcmD"/>
    <property type="match status" value="1"/>
</dbReference>
<dbReference type="InterPro" id="IPR052075">
    <property type="entry name" value="Heme_exporter_D"/>
</dbReference>
<dbReference type="AlphaFoldDB" id="A0A1T4QMN2"/>
<evidence type="ECO:0000256" key="12">
    <source>
        <dbReference type="RuleBase" id="RU363101"/>
    </source>
</evidence>
<proteinExistence type="inferred from homology"/>